<reference evidence="2" key="1">
    <citation type="submission" date="2019-09" db="UniProtKB">
        <authorList>
            <consortium name="WormBaseParasite"/>
        </authorList>
    </citation>
    <scope>IDENTIFICATION</scope>
</reference>
<protein>
    <submittedName>
        <fullName evidence="2">Phosphoenolpyruvate synthase</fullName>
    </submittedName>
</protein>
<sequence length="74" mass="8536">LDTTAAECPDYQHVTVVIHNAMPQNPFGMRSFFFRDGIEDEVVDSTMQRSAETFAENAIRQEDGFLVRRDQERV</sequence>
<dbReference type="AlphaFoldDB" id="A0A183FJG2"/>
<organism evidence="1 2">
    <name type="scientific">Heligmosomoides polygyrus</name>
    <name type="common">Parasitic roundworm</name>
    <dbReference type="NCBI Taxonomy" id="6339"/>
    <lineage>
        <taxon>Eukaryota</taxon>
        <taxon>Metazoa</taxon>
        <taxon>Ecdysozoa</taxon>
        <taxon>Nematoda</taxon>
        <taxon>Chromadorea</taxon>
        <taxon>Rhabditida</taxon>
        <taxon>Rhabditina</taxon>
        <taxon>Rhabditomorpha</taxon>
        <taxon>Strongyloidea</taxon>
        <taxon>Heligmosomidae</taxon>
        <taxon>Heligmosomoides</taxon>
    </lineage>
</organism>
<evidence type="ECO:0000313" key="2">
    <source>
        <dbReference type="WBParaSite" id="HPBE_0000715101-mRNA-1"/>
    </source>
</evidence>
<dbReference type="WBParaSite" id="HPBE_0000715101-mRNA-1">
    <property type="protein sequence ID" value="HPBE_0000715101-mRNA-1"/>
    <property type="gene ID" value="HPBE_0000715101"/>
</dbReference>
<name>A0A183FJG2_HELPZ</name>
<evidence type="ECO:0000313" key="1">
    <source>
        <dbReference type="Proteomes" id="UP000050761"/>
    </source>
</evidence>
<accession>A0A183FJG2</accession>
<keyword evidence="1" id="KW-1185">Reference proteome</keyword>
<dbReference type="Proteomes" id="UP000050761">
    <property type="component" value="Unassembled WGS sequence"/>
</dbReference>
<proteinExistence type="predicted"/>